<name>A0A327KTY8_9BRAD</name>
<evidence type="ECO:0000259" key="7">
    <source>
        <dbReference type="PROSITE" id="PS51371"/>
    </source>
</evidence>
<keyword evidence="1" id="KW-0540">Nuclease</keyword>
<dbReference type="CDD" id="cd05401">
    <property type="entry name" value="NT_GlnE_GlnD_like"/>
    <property type="match status" value="1"/>
</dbReference>
<feature type="domain" description="CBS" evidence="7">
    <location>
        <begin position="317"/>
        <end position="374"/>
    </location>
</feature>
<dbReference type="PANTHER" id="PTHR30231:SF4">
    <property type="entry name" value="PROTEIN NEN2"/>
    <property type="match status" value="1"/>
</dbReference>
<organism evidence="8 9">
    <name type="scientific">Rhodoplanes elegans</name>
    <dbReference type="NCBI Taxonomy" id="29408"/>
    <lineage>
        <taxon>Bacteria</taxon>
        <taxon>Pseudomonadati</taxon>
        <taxon>Pseudomonadota</taxon>
        <taxon>Alphaproteobacteria</taxon>
        <taxon>Hyphomicrobiales</taxon>
        <taxon>Nitrobacteraceae</taxon>
        <taxon>Rhodoplanes</taxon>
    </lineage>
</organism>
<dbReference type="InterPro" id="IPR000644">
    <property type="entry name" value="CBS_dom"/>
</dbReference>
<dbReference type="SMART" id="SM00116">
    <property type="entry name" value="CBS"/>
    <property type="match status" value="2"/>
</dbReference>
<dbReference type="InterPro" id="IPR012337">
    <property type="entry name" value="RNaseH-like_sf"/>
</dbReference>
<evidence type="ECO:0000256" key="2">
    <source>
        <dbReference type="ARBA" id="ARBA00022801"/>
    </source>
</evidence>
<dbReference type="GO" id="GO:0006259">
    <property type="term" value="P:DNA metabolic process"/>
    <property type="evidence" value="ECO:0007669"/>
    <property type="project" value="UniProtKB-ARBA"/>
</dbReference>
<keyword evidence="2" id="KW-0378">Hydrolase</keyword>
<dbReference type="PROSITE" id="PS51371">
    <property type="entry name" value="CBS"/>
    <property type="match status" value="2"/>
</dbReference>
<dbReference type="GO" id="GO:0008773">
    <property type="term" value="F:[protein-PII] uridylyltransferase activity"/>
    <property type="evidence" value="ECO:0007669"/>
    <property type="project" value="InterPro"/>
</dbReference>
<dbReference type="InterPro" id="IPR046342">
    <property type="entry name" value="CBS_dom_sf"/>
</dbReference>
<evidence type="ECO:0000313" key="8">
    <source>
        <dbReference type="EMBL" id="RAI40895.1"/>
    </source>
</evidence>
<keyword evidence="9" id="KW-1185">Reference proteome</keyword>
<dbReference type="InterPro" id="IPR013520">
    <property type="entry name" value="Ribonucl_H"/>
</dbReference>
<comment type="subunit">
    <text evidence="5">DNA polymerase III contains a core (composed of alpha, epsilon and theta chains) that associates with a tau subunit. This core dimerizes to form the POLIII' complex. PolIII' associates with the gamma complex (composed of gamma, delta, delta', psi and chi chains) and with the beta chain to form the complete DNA polymerase III complex.</text>
</comment>
<dbReference type="Proteomes" id="UP000248863">
    <property type="component" value="Unassembled WGS sequence"/>
</dbReference>
<gene>
    <name evidence="8" type="ORF">CH338_04905</name>
</gene>
<dbReference type="OrthoDB" id="9808528at2"/>
<dbReference type="CDD" id="cd06127">
    <property type="entry name" value="DEDDh"/>
    <property type="match status" value="1"/>
</dbReference>
<dbReference type="InterPro" id="IPR005105">
    <property type="entry name" value="GlnD_Uridyltrans_N"/>
</dbReference>
<proteinExistence type="predicted"/>
<evidence type="ECO:0000256" key="5">
    <source>
        <dbReference type="ARBA" id="ARBA00026073"/>
    </source>
</evidence>
<evidence type="ECO:0000256" key="6">
    <source>
        <dbReference type="PROSITE-ProRule" id="PRU00703"/>
    </source>
</evidence>
<evidence type="ECO:0000256" key="3">
    <source>
        <dbReference type="ARBA" id="ARBA00022839"/>
    </source>
</evidence>
<dbReference type="SUPFAM" id="SSF54631">
    <property type="entry name" value="CBS-domain pair"/>
    <property type="match status" value="1"/>
</dbReference>
<accession>A0A327KTY8</accession>
<dbReference type="RefSeq" id="WP_111355932.1">
    <property type="nucleotide sequence ID" value="NZ_NHSK01000071.1"/>
</dbReference>
<dbReference type="InterPro" id="IPR036397">
    <property type="entry name" value="RNaseH_sf"/>
</dbReference>
<comment type="caution">
    <text evidence="8">The sequence shown here is derived from an EMBL/GenBank/DDBJ whole genome shotgun (WGS) entry which is preliminary data.</text>
</comment>
<keyword evidence="3" id="KW-0269">Exonuclease</keyword>
<dbReference type="GO" id="GO:0005829">
    <property type="term" value="C:cytosol"/>
    <property type="evidence" value="ECO:0007669"/>
    <property type="project" value="TreeGrafter"/>
</dbReference>
<dbReference type="EMBL" id="NPEU01000030">
    <property type="protein sequence ID" value="RAI40895.1"/>
    <property type="molecule type" value="Genomic_DNA"/>
</dbReference>
<comment type="function">
    <text evidence="4">DNA polymerase III is a complex, multichain enzyme responsible for most of the replicative synthesis in bacteria. The epsilon subunit contain the editing function and is a proofreading 3'-5' exonuclease.</text>
</comment>
<dbReference type="GO" id="GO:0008408">
    <property type="term" value="F:3'-5' exonuclease activity"/>
    <property type="evidence" value="ECO:0007669"/>
    <property type="project" value="TreeGrafter"/>
</dbReference>
<evidence type="ECO:0000256" key="4">
    <source>
        <dbReference type="ARBA" id="ARBA00025483"/>
    </source>
</evidence>
<dbReference type="FunFam" id="3.30.420.10:FF:000045">
    <property type="entry name" value="3'-5' exonuclease DinG"/>
    <property type="match status" value="1"/>
</dbReference>
<dbReference type="SUPFAM" id="SSF53098">
    <property type="entry name" value="Ribonuclease H-like"/>
    <property type="match status" value="1"/>
</dbReference>
<dbReference type="SMART" id="SM00479">
    <property type="entry name" value="EXOIII"/>
    <property type="match status" value="1"/>
</dbReference>
<dbReference type="Gene3D" id="3.10.580.10">
    <property type="entry name" value="CBS-domain"/>
    <property type="match status" value="1"/>
</dbReference>
<dbReference type="InterPro" id="IPR018821">
    <property type="entry name" value="DUF294_put_nucleoTrafse_sb-bd"/>
</dbReference>
<dbReference type="Pfam" id="PF10335">
    <property type="entry name" value="DUF294_C"/>
    <property type="match status" value="1"/>
</dbReference>
<dbReference type="Pfam" id="PF00571">
    <property type="entry name" value="CBS"/>
    <property type="match status" value="2"/>
</dbReference>
<dbReference type="PANTHER" id="PTHR30231">
    <property type="entry name" value="DNA POLYMERASE III SUBUNIT EPSILON"/>
    <property type="match status" value="1"/>
</dbReference>
<keyword evidence="6" id="KW-0129">CBS domain</keyword>
<dbReference type="Gene3D" id="3.30.420.10">
    <property type="entry name" value="Ribonuclease H-like superfamily/Ribonuclease H"/>
    <property type="match status" value="1"/>
</dbReference>
<evidence type="ECO:0000313" key="9">
    <source>
        <dbReference type="Proteomes" id="UP000248863"/>
    </source>
</evidence>
<dbReference type="Pfam" id="PF03445">
    <property type="entry name" value="DUF294"/>
    <property type="match status" value="1"/>
</dbReference>
<sequence length="713" mass="76175">MMAAADNATPLMVLEAIAIDTETTGLDPRKAWAVELAAVRISAGKVVPDPVFRRLVRPPEPIPRAAAAIHGIDDTMVSAAPPFVAAWPDFAAFIGRGAVVIGHAIGFDLAVLRRECERAGLPWTRPRTLDTLLLAEVAQPDLAEYSLDSLASWLGITIEGRHSGLGDARACAQLFLALVPRLRQRGIRTLAEAEQACRTLTEVLDQHHRAGWVEPVSAPLRSDREAVFARIDSYPYRHTVGEIMQAPPRMTAADAPLREALGTMVGERISSLFVHPPGADPRTLRPADLGIVTERDILRALANRGPDALARPVAEVMATPLAAVPADAFVYRAIGRMGRLGVRHLGAVDEAGVVIGAVSARDLLRLRAGEAVTLGDAIDQAEDVEGLAAAWATLPRVAAALMAEKVSARNIAAVISRELGALTRQAAVIAEARMREAGQGEPPCAYAVAVLGSAGRGESLLAMDQDNALFFATGAPDGPEDRWFAALGTHLASILNEVGLPFCKGGVMGKTPEWRGSVATWRERIAAWVRRSRPQDLLSVDIFFDLRPVHGDAAIANDLRTAAFDAAKGEIAFAKLLAESAGAVELGLGFFGGFRTQGGRLDLKRTGTFPIVTAARALAIRHHVVERSTPERLAAMGSRGVGGQHDLQGLVDAYGTFLDLVLGQQLVDLEHGVPAGNSVVIKRLAARDRERLRLGLEQVAQIDWLTRDLLIGR</sequence>
<dbReference type="Pfam" id="PF00929">
    <property type="entry name" value="RNase_T"/>
    <property type="match status" value="1"/>
</dbReference>
<dbReference type="GO" id="GO:0003676">
    <property type="term" value="F:nucleic acid binding"/>
    <property type="evidence" value="ECO:0007669"/>
    <property type="project" value="InterPro"/>
</dbReference>
<evidence type="ECO:0000256" key="1">
    <source>
        <dbReference type="ARBA" id="ARBA00022722"/>
    </source>
</evidence>
<dbReference type="AlphaFoldDB" id="A0A327KTY8"/>
<protein>
    <recommendedName>
        <fullName evidence="7">CBS domain-containing protein</fullName>
    </recommendedName>
</protein>
<reference evidence="8 9" key="1">
    <citation type="submission" date="2017-07" db="EMBL/GenBank/DDBJ databases">
        <title>Draft Genome Sequences of Select Purple Nonsulfur Bacteria.</title>
        <authorList>
            <person name="Lasarre B."/>
            <person name="Mckinlay J.B."/>
        </authorList>
    </citation>
    <scope>NUCLEOTIDE SEQUENCE [LARGE SCALE GENOMIC DNA]</scope>
    <source>
        <strain evidence="8 9">DSM 11907</strain>
    </source>
</reference>
<feature type="domain" description="CBS" evidence="7">
    <location>
        <begin position="244"/>
        <end position="309"/>
    </location>
</feature>